<dbReference type="AlphaFoldDB" id="A0A158DD95"/>
<evidence type="ECO:0000259" key="5">
    <source>
        <dbReference type="Pfam" id="PF00171"/>
    </source>
</evidence>
<dbReference type="FunFam" id="3.40.605.10:FF:000020">
    <property type="entry name" value="Aldehyde dehydrogenase"/>
    <property type="match status" value="1"/>
</dbReference>
<dbReference type="InterPro" id="IPR016162">
    <property type="entry name" value="Ald_DH_N"/>
</dbReference>
<evidence type="ECO:0000313" key="6">
    <source>
        <dbReference type="EMBL" id="SAK92625.1"/>
    </source>
</evidence>
<dbReference type="RefSeq" id="WP_087048685.1">
    <property type="nucleotide sequence ID" value="NZ_FCOB02000030.1"/>
</dbReference>
<dbReference type="PANTHER" id="PTHR42991:SF1">
    <property type="entry name" value="ALDEHYDE DEHYDROGENASE"/>
    <property type="match status" value="1"/>
</dbReference>
<feature type="domain" description="Aldehyde dehydrogenase" evidence="5">
    <location>
        <begin position="19"/>
        <end position="471"/>
    </location>
</feature>
<dbReference type="EMBL" id="FCOB02000030">
    <property type="protein sequence ID" value="SAK92625.1"/>
    <property type="molecule type" value="Genomic_DNA"/>
</dbReference>
<dbReference type="GO" id="GO:0008911">
    <property type="term" value="F:lactaldehyde dehydrogenase (NAD+) activity"/>
    <property type="evidence" value="ECO:0007669"/>
    <property type="project" value="TreeGrafter"/>
</dbReference>
<dbReference type="InterPro" id="IPR029510">
    <property type="entry name" value="Ald_DH_CS_GLU"/>
</dbReference>
<evidence type="ECO:0000256" key="1">
    <source>
        <dbReference type="ARBA" id="ARBA00009986"/>
    </source>
</evidence>
<keyword evidence="7" id="KW-1185">Reference proteome</keyword>
<dbReference type="SUPFAM" id="SSF53720">
    <property type="entry name" value="ALDH-like"/>
    <property type="match status" value="1"/>
</dbReference>
<evidence type="ECO:0000256" key="2">
    <source>
        <dbReference type="ARBA" id="ARBA00023002"/>
    </source>
</evidence>
<dbReference type="CDD" id="cd07147">
    <property type="entry name" value="ALDH_F21_RNP123"/>
    <property type="match status" value="1"/>
</dbReference>
<proteinExistence type="inferred from homology"/>
<dbReference type="InterPro" id="IPR016163">
    <property type="entry name" value="Ald_DH_C"/>
</dbReference>
<evidence type="ECO:0000256" key="3">
    <source>
        <dbReference type="PROSITE-ProRule" id="PRU10007"/>
    </source>
</evidence>
<evidence type="ECO:0000313" key="7">
    <source>
        <dbReference type="Proteomes" id="UP000054978"/>
    </source>
</evidence>
<dbReference type="InterPro" id="IPR016161">
    <property type="entry name" value="Ald_DH/histidinol_DH"/>
</dbReference>
<dbReference type="OrthoDB" id="6187633at2"/>
<dbReference type="PANTHER" id="PTHR42991">
    <property type="entry name" value="ALDEHYDE DEHYDROGENASE"/>
    <property type="match status" value="1"/>
</dbReference>
<dbReference type="InterPro" id="IPR015590">
    <property type="entry name" value="Aldehyde_DH_dom"/>
</dbReference>
<organism evidence="6 7">
    <name type="scientific">Caballeronia ptereochthonis</name>
    <dbReference type="NCBI Taxonomy" id="1777144"/>
    <lineage>
        <taxon>Bacteria</taxon>
        <taxon>Pseudomonadati</taxon>
        <taxon>Pseudomonadota</taxon>
        <taxon>Betaproteobacteria</taxon>
        <taxon>Burkholderiales</taxon>
        <taxon>Burkholderiaceae</taxon>
        <taxon>Caballeronia</taxon>
    </lineage>
</organism>
<reference evidence="6" key="1">
    <citation type="submission" date="2016-01" db="EMBL/GenBank/DDBJ databases">
        <authorList>
            <person name="Peeters C."/>
        </authorList>
    </citation>
    <scope>NUCLEOTIDE SEQUENCE [LARGE SCALE GENOMIC DNA]</scope>
    <source>
        <strain evidence="6">LMG 29326</strain>
    </source>
</reference>
<dbReference type="Proteomes" id="UP000054978">
    <property type="component" value="Unassembled WGS sequence"/>
</dbReference>
<name>A0A158DD95_9BURK</name>
<evidence type="ECO:0000256" key="4">
    <source>
        <dbReference type="RuleBase" id="RU003345"/>
    </source>
</evidence>
<dbReference type="STRING" id="1777144.AWB83_05339"/>
<sequence length="479" mass="51957">MRKTTYPYYLANEPVAANTDLQVTDKFSGEVATRVALADAKAIDEAIGLAVAAMPEMRGGFAPFKRQAVLEHCVKRFRERADEMAMALCIEAGKPINDSRGEVTRLIDTFKVAAEESVRIDGEILNLEISPRAKGYHGYVKRVPIGPCSFISPFNFPLNLAAHKIAPAIAAGTPFVMKPASRTPVGALIIGEVLAETDLPKGAFSILPAHRDGADLFTTDERFKLLSFTGSPAVGWDLKARAAKKKVVLELGGNAAAVVDSDQEGKLDYVVDRLAFGAFHQSGQSCIGVQRILAHASLYDALREKLIAKTKSLKMGDPKNEKTFVGPMISGLESKRLAGWMESAVKAGARIIAGGKVDGAMFEATLLENVGRDTDLYRKEAFGPVAILEKFDDFDQALDTVNDSDFGLQAGIFTDSLAHAHRAWDRLEVGGVVINDVPSFRVDNMPYGGVKDSGLGREGIRHAIEDMTEARLMVMRETW</sequence>
<dbReference type="InterPro" id="IPR051020">
    <property type="entry name" value="ALDH-related_metabolic_enz"/>
</dbReference>
<gene>
    <name evidence="6" type="ORF">AWB83_05339</name>
</gene>
<dbReference type="Gene3D" id="3.40.605.10">
    <property type="entry name" value="Aldehyde Dehydrogenase, Chain A, domain 1"/>
    <property type="match status" value="1"/>
</dbReference>
<accession>A0A158DD95</accession>
<dbReference type="Gene3D" id="3.40.309.10">
    <property type="entry name" value="Aldehyde Dehydrogenase, Chain A, domain 2"/>
    <property type="match status" value="1"/>
</dbReference>
<feature type="active site" evidence="3">
    <location>
        <position position="250"/>
    </location>
</feature>
<comment type="similarity">
    <text evidence="1 4">Belongs to the aldehyde dehydrogenase family.</text>
</comment>
<comment type="caution">
    <text evidence="6">The sequence shown here is derived from an EMBL/GenBank/DDBJ whole genome shotgun (WGS) entry which is preliminary data.</text>
</comment>
<protein>
    <submittedName>
        <fullName evidence="6">Aldehyde dehydrogenase</fullName>
    </submittedName>
</protein>
<keyword evidence="2 4" id="KW-0560">Oxidoreductase</keyword>
<dbReference type="Pfam" id="PF00171">
    <property type="entry name" value="Aldedh"/>
    <property type="match status" value="1"/>
</dbReference>
<dbReference type="PROSITE" id="PS00687">
    <property type="entry name" value="ALDEHYDE_DEHYDR_GLU"/>
    <property type="match status" value="1"/>
</dbReference>